<keyword evidence="10" id="KW-1185">Reference proteome</keyword>
<gene>
    <name evidence="9" type="ORF">GOMPHAMPRED_002398</name>
</gene>
<sequence length="259" mass="28818">MANHFAGYYAPKNRAVLLAIHPTMLQTYWCIDLLAILIFGFVKLSALFFYRRIFCSGRNGVFNIVTWVTIAVVVAWEICFFVMTFLVCGPDLHNLFYNASTTICTILFPYYEATVISDFLLDVLILVMPIPLIWRLHTNISRKLAVTGVFMFALAGITKTSFKAILNGNTFIVLEAGFTIVAANLPSLWYFTTGVTPAGVLRSVRSLVSLGSSNKSKGSKTEGNSSFKLQDMDASFSSQTAVSESHIQAEPVEQHRVRE</sequence>
<feature type="transmembrane region" description="Helical" evidence="7">
    <location>
        <begin position="61"/>
        <end position="87"/>
    </location>
</feature>
<evidence type="ECO:0000313" key="9">
    <source>
        <dbReference type="EMBL" id="CAF9921783.1"/>
    </source>
</evidence>
<proteinExistence type="inferred from homology"/>
<keyword evidence="4 7" id="KW-0472">Membrane</keyword>
<dbReference type="GO" id="GO:0016020">
    <property type="term" value="C:membrane"/>
    <property type="evidence" value="ECO:0007669"/>
    <property type="project" value="UniProtKB-SubCell"/>
</dbReference>
<keyword evidence="3 7" id="KW-1133">Transmembrane helix</keyword>
<keyword evidence="2 7" id="KW-0812">Transmembrane</keyword>
<dbReference type="EMBL" id="CAJPDQ010000017">
    <property type="protein sequence ID" value="CAF9921783.1"/>
    <property type="molecule type" value="Genomic_DNA"/>
</dbReference>
<evidence type="ECO:0000256" key="2">
    <source>
        <dbReference type="ARBA" id="ARBA00022692"/>
    </source>
</evidence>
<feature type="transmembrane region" description="Helical" evidence="7">
    <location>
        <begin position="26"/>
        <end position="49"/>
    </location>
</feature>
<feature type="domain" description="Rhodopsin" evidence="8">
    <location>
        <begin position="24"/>
        <end position="157"/>
    </location>
</feature>
<dbReference type="PANTHER" id="PTHR33048:SF157">
    <property type="entry name" value="INTEGRAL MEMBRANE PROTEIN"/>
    <property type="match status" value="1"/>
</dbReference>
<dbReference type="OrthoDB" id="5393606at2759"/>
<evidence type="ECO:0000256" key="5">
    <source>
        <dbReference type="ARBA" id="ARBA00038359"/>
    </source>
</evidence>
<protein>
    <recommendedName>
        <fullName evidence="8">Rhodopsin domain-containing protein</fullName>
    </recommendedName>
</protein>
<comment type="caution">
    <text evidence="9">The sequence shown here is derived from an EMBL/GenBank/DDBJ whole genome shotgun (WGS) entry which is preliminary data.</text>
</comment>
<comment type="subcellular location">
    <subcellularLocation>
        <location evidence="1">Membrane</location>
        <topology evidence="1">Multi-pass membrane protein</topology>
    </subcellularLocation>
</comment>
<evidence type="ECO:0000313" key="10">
    <source>
        <dbReference type="Proteomes" id="UP000664169"/>
    </source>
</evidence>
<dbReference type="Proteomes" id="UP000664169">
    <property type="component" value="Unassembled WGS sequence"/>
</dbReference>
<feature type="transmembrane region" description="Helical" evidence="7">
    <location>
        <begin position="171"/>
        <end position="192"/>
    </location>
</feature>
<feature type="transmembrane region" description="Helical" evidence="7">
    <location>
        <begin position="107"/>
        <end position="132"/>
    </location>
</feature>
<dbReference type="PANTHER" id="PTHR33048">
    <property type="entry name" value="PTH11-LIKE INTEGRAL MEMBRANE PROTEIN (AFU_ORTHOLOGUE AFUA_5G11245)"/>
    <property type="match status" value="1"/>
</dbReference>
<evidence type="ECO:0000256" key="1">
    <source>
        <dbReference type="ARBA" id="ARBA00004141"/>
    </source>
</evidence>
<evidence type="ECO:0000259" key="8">
    <source>
        <dbReference type="Pfam" id="PF20684"/>
    </source>
</evidence>
<dbReference type="InterPro" id="IPR049326">
    <property type="entry name" value="Rhodopsin_dom_fungi"/>
</dbReference>
<feature type="compositionally biased region" description="Polar residues" evidence="6">
    <location>
        <begin position="236"/>
        <end position="246"/>
    </location>
</feature>
<reference evidence="9" key="1">
    <citation type="submission" date="2021-03" db="EMBL/GenBank/DDBJ databases">
        <authorList>
            <person name="Tagirdzhanova G."/>
        </authorList>
    </citation>
    <scope>NUCLEOTIDE SEQUENCE</scope>
</reference>
<evidence type="ECO:0000256" key="6">
    <source>
        <dbReference type="SAM" id="MobiDB-lite"/>
    </source>
</evidence>
<accession>A0A8H3FCB1</accession>
<evidence type="ECO:0000256" key="4">
    <source>
        <dbReference type="ARBA" id="ARBA00023136"/>
    </source>
</evidence>
<feature type="transmembrane region" description="Helical" evidence="7">
    <location>
        <begin position="144"/>
        <end position="165"/>
    </location>
</feature>
<comment type="similarity">
    <text evidence="5">Belongs to the SAT4 family.</text>
</comment>
<organism evidence="9 10">
    <name type="scientific">Gomphillus americanus</name>
    <dbReference type="NCBI Taxonomy" id="1940652"/>
    <lineage>
        <taxon>Eukaryota</taxon>
        <taxon>Fungi</taxon>
        <taxon>Dikarya</taxon>
        <taxon>Ascomycota</taxon>
        <taxon>Pezizomycotina</taxon>
        <taxon>Lecanoromycetes</taxon>
        <taxon>OSLEUM clade</taxon>
        <taxon>Ostropomycetidae</taxon>
        <taxon>Ostropales</taxon>
        <taxon>Graphidaceae</taxon>
        <taxon>Gomphilloideae</taxon>
        <taxon>Gomphillus</taxon>
    </lineage>
</organism>
<name>A0A8H3FCB1_9LECA</name>
<dbReference type="AlphaFoldDB" id="A0A8H3FCB1"/>
<dbReference type="InterPro" id="IPR052337">
    <property type="entry name" value="SAT4-like"/>
</dbReference>
<evidence type="ECO:0000256" key="3">
    <source>
        <dbReference type="ARBA" id="ARBA00022989"/>
    </source>
</evidence>
<feature type="region of interest" description="Disordered" evidence="6">
    <location>
        <begin position="236"/>
        <end position="259"/>
    </location>
</feature>
<dbReference type="Pfam" id="PF20684">
    <property type="entry name" value="Fung_rhodopsin"/>
    <property type="match status" value="1"/>
</dbReference>
<evidence type="ECO:0000256" key="7">
    <source>
        <dbReference type="SAM" id="Phobius"/>
    </source>
</evidence>